<sequence>MQDMIAKIVEMDEKARELTAQAQREKATSEQDIVKAKEKIYNDFIERARQRIKINEKTERKIAQDRLENTALAQEECLQAMEALYQQNGDRWIEEIVKQVLR</sequence>
<proteinExistence type="predicted"/>
<name>A0A9D1CU92_9FIRM</name>
<accession>A0A9D1CU92</accession>
<organism evidence="2 3">
    <name type="scientific">Candidatus Scatavimonas merdigallinarum</name>
    <dbReference type="NCBI Taxonomy" id="2840914"/>
    <lineage>
        <taxon>Bacteria</taxon>
        <taxon>Bacillati</taxon>
        <taxon>Bacillota</taxon>
        <taxon>Clostridia</taxon>
        <taxon>Eubacteriales</taxon>
        <taxon>Oscillospiraceae</taxon>
        <taxon>Oscillospiraceae incertae sedis</taxon>
        <taxon>Candidatus Scatavimonas</taxon>
    </lineage>
</organism>
<evidence type="ECO:0000313" key="3">
    <source>
        <dbReference type="Proteomes" id="UP000886787"/>
    </source>
</evidence>
<comment type="caution">
    <text evidence="2">The sequence shown here is derived from an EMBL/GenBank/DDBJ whole genome shotgun (WGS) entry which is preliminary data.</text>
</comment>
<dbReference type="AlphaFoldDB" id="A0A9D1CU92"/>
<keyword evidence="1" id="KW-0175">Coiled coil</keyword>
<evidence type="ECO:0000256" key="1">
    <source>
        <dbReference type="SAM" id="Coils"/>
    </source>
</evidence>
<reference evidence="2" key="2">
    <citation type="journal article" date="2021" name="PeerJ">
        <title>Extensive microbial diversity within the chicken gut microbiome revealed by metagenomics and culture.</title>
        <authorList>
            <person name="Gilroy R."/>
            <person name="Ravi A."/>
            <person name="Getino M."/>
            <person name="Pursley I."/>
            <person name="Horton D.L."/>
            <person name="Alikhan N.F."/>
            <person name="Baker D."/>
            <person name="Gharbi K."/>
            <person name="Hall N."/>
            <person name="Watson M."/>
            <person name="Adriaenssens E.M."/>
            <person name="Foster-Nyarko E."/>
            <person name="Jarju S."/>
            <person name="Secka A."/>
            <person name="Antonio M."/>
            <person name="Oren A."/>
            <person name="Chaudhuri R.R."/>
            <person name="La Ragione R."/>
            <person name="Hildebrand F."/>
            <person name="Pallen M.J."/>
        </authorList>
    </citation>
    <scope>NUCLEOTIDE SEQUENCE</scope>
    <source>
        <strain evidence="2">ChiSjej1B19-3389</strain>
    </source>
</reference>
<evidence type="ECO:0000313" key="2">
    <source>
        <dbReference type="EMBL" id="HIQ80526.1"/>
    </source>
</evidence>
<reference evidence="2" key="1">
    <citation type="submission" date="2020-10" db="EMBL/GenBank/DDBJ databases">
        <authorList>
            <person name="Gilroy R."/>
        </authorList>
    </citation>
    <scope>NUCLEOTIDE SEQUENCE</scope>
    <source>
        <strain evidence="2">ChiSjej1B19-3389</strain>
    </source>
</reference>
<dbReference type="EMBL" id="DVFW01000024">
    <property type="protein sequence ID" value="HIQ80526.1"/>
    <property type="molecule type" value="Genomic_DNA"/>
</dbReference>
<protein>
    <submittedName>
        <fullName evidence="2">Uncharacterized protein</fullName>
    </submittedName>
</protein>
<dbReference type="Proteomes" id="UP000886787">
    <property type="component" value="Unassembled WGS sequence"/>
</dbReference>
<gene>
    <name evidence="2" type="ORF">IAD32_04485</name>
</gene>
<feature type="coiled-coil region" evidence="1">
    <location>
        <begin position="1"/>
        <end position="75"/>
    </location>
</feature>